<evidence type="ECO:0000313" key="2">
    <source>
        <dbReference type="EMBL" id="HII47729.1"/>
    </source>
</evidence>
<sequence>MEIPQEISNYLAIERDQWDVEHIVCRKCGKKFFTLKDAALHIYHIHGVKIAHKYAET</sequence>
<dbReference type="AlphaFoldDB" id="A0A832T1Y0"/>
<evidence type="ECO:0000259" key="1">
    <source>
        <dbReference type="PROSITE" id="PS00028"/>
    </source>
</evidence>
<evidence type="ECO:0000313" key="3">
    <source>
        <dbReference type="Proteomes" id="UP000651120"/>
    </source>
</evidence>
<dbReference type="GeneID" id="59369473"/>
<dbReference type="EMBL" id="DUJP01000032">
    <property type="protein sequence ID" value="HII47729.1"/>
    <property type="molecule type" value="Genomic_DNA"/>
</dbReference>
<name>A0A832T1Y0_9CREN</name>
<dbReference type="PROSITE" id="PS00028">
    <property type="entry name" value="ZINC_FINGER_C2H2_1"/>
    <property type="match status" value="1"/>
</dbReference>
<dbReference type="Proteomes" id="UP000651120">
    <property type="component" value="Unassembled WGS sequence"/>
</dbReference>
<comment type="caution">
    <text evidence="2">The sequence shown here is derived from an EMBL/GenBank/DDBJ whole genome shotgun (WGS) entry which is preliminary data.</text>
</comment>
<feature type="domain" description="C2H2-type" evidence="1">
    <location>
        <begin position="25"/>
        <end position="46"/>
    </location>
</feature>
<gene>
    <name evidence="2" type="ORF">HA333_09920</name>
</gene>
<dbReference type="InterPro" id="IPR013087">
    <property type="entry name" value="Znf_C2H2_type"/>
</dbReference>
<organism evidence="2 3">
    <name type="scientific">Pyrobaculum aerophilum</name>
    <dbReference type="NCBI Taxonomy" id="13773"/>
    <lineage>
        <taxon>Archaea</taxon>
        <taxon>Thermoproteota</taxon>
        <taxon>Thermoprotei</taxon>
        <taxon>Thermoproteales</taxon>
        <taxon>Thermoproteaceae</taxon>
        <taxon>Pyrobaculum</taxon>
    </lineage>
</organism>
<dbReference type="RefSeq" id="WP_193329190.1">
    <property type="nucleotide sequence ID" value="NZ_DAIOPL010000028.1"/>
</dbReference>
<proteinExistence type="predicted"/>
<reference evidence="2" key="1">
    <citation type="journal article" date="2020" name="bioRxiv">
        <title>A rank-normalized archaeal taxonomy based on genome phylogeny resolves widespread incomplete and uneven classifications.</title>
        <authorList>
            <person name="Rinke C."/>
            <person name="Chuvochina M."/>
            <person name="Mussig A.J."/>
            <person name="Chaumeil P.-A."/>
            <person name="Waite D.W."/>
            <person name="Whitman W.B."/>
            <person name="Parks D.H."/>
            <person name="Hugenholtz P."/>
        </authorList>
    </citation>
    <scope>NUCLEOTIDE SEQUENCE</scope>
    <source>
        <strain evidence="2">UBA8839</strain>
    </source>
</reference>
<accession>A0A832T1Y0</accession>
<protein>
    <recommendedName>
        <fullName evidence="1">C2H2-type domain-containing protein</fullName>
    </recommendedName>
</protein>